<keyword evidence="3" id="KW-1185">Reference proteome</keyword>
<dbReference type="RefSeq" id="WP_218444040.1">
    <property type="nucleotide sequence ID" value="NZ_JAGSPA010000001.1"/>
</dbReference>
<gene>
    <name evidence="2" type="ORF">KCG44_02665</name>
</gene>
<evidence type="ECO:0000313" key="2">
    <source>
        <dbReference type="EMBL" id="MBV7255684.1"/>
    </source>
</evidence>
<feature type="domain" description="VOC" evidence="1">
    <location>
        <begin position="1"/>
        <end position="119"/>
    </location>
</feature>
<comment type="caution">
    <text evidence="2">The sequence shown here is derived from an EMBL/GenBank/DDBJ whole genome shotgun (WGS) entry which is preliminary data.</text>
</comment>
<proteinExistence type="predicted"/>
<dbReference type="InterPro" id="IPR037523">
    <property type="entry name" value="VOC_core"/>
</dbReference>
<reference evidence="2 3" key="1">
    <citation type="submission" date="2021-04" db="EMBL/GenBank/DDBJ databases">
        <authorList>
            <person name="Pira H."/>
            <person name="Risdian C."/>
            <person name="Wink J."/>
        </authorList>
    </citation>
    <scope>NUCLEOTIDE SEQUENCE [LARGE SCALE GENOMIC DNA]</scope>
    <source>
        <strain evidence="2 3">WHA3</strain>
    </source>
</reference>
<dbReference type="InterPro" id="IPR004360">
    <property type="entry name" value="Glyas_Fos-R_dOase_dom"/>
</dbReference>
<dbReference type="Pfam" id="PF00903">
    <property type="entry name" value="Glyoxalase"/>
    <property type="match status" value="1"/>
</dbReference>
<accession>A0ABS6SB86</accession>
<dbReference type="Proteomes" id="UP000722336">
    <property type="component" value="Unassembled WGS sequence"/>
</dbReference>
<evidence type="ECO:0000259" key="1">
    <source>
        <dbReference type="PROSITE" id="PS51819"/>
    </source>
</evidence>
<evidence type="ECO:0000313" key="3">
    <source>
        <dbReference type="Proteomes" id="UP000722336"/>
    </source>
</evidence>
<dbReference type="CDD" id="cd07262">
    <property type="entry name" value="VOC_like"/>
    <property type="match status" value="1"/>
</dbReference>
<dbReference type="EMBL" id="JAGSPA010000001">
    <property type="protein sequence ID" value="MBV7255684.1"/>
    <property type="molecule type" value="Genomic_DNA"/>
</dbReference>
<protein>
    <submittedName>
        <fullName evidence="2">VOC family protein</fullName>
    </submittedName>
</protein>
<organism evidence="2 3">
    <name type="scientific">Pacificimonas pallii</name>
    <dbReference type="NCBI Taxonomy" id="2827236"/>
    <lineage>
        <taxon>Bacteria</taxon>
        <taxon>Pseudomonadati</taxon>
        <taxon>Pseudomonadota</taxon>
        <taxon>Alphaproteobacteria</taxon>
        <taxon>Sphingomonadales</taxon>
        <taxon>Sphingosinicellaceae</taxon>
        <taxon>Pacificimonas</taxon>
    </lineage>
</organism>
<sequence>MFTHIMFGANDVEKARAFYDNALGALGIPPAAPGDRLFYGEFAKGGAFGVGKPANGDEATYANGGTVGFQAKDRAAVDAFHAAGLANGGADEGAPGPRAGAYGAYLRDPDGNKICAFCAGE</sequence>
<dbReference type="PANTHER" id="PTHR35006">
    <property type="entry name" value="GLYOXALASE FAMILY PROTEIN (AFU_ORTHOLOGUE AFUA_5G14830)"/>
    <property type="match status" value="1"/>
</dbReference>
<dbReference type="PROSITE" id="PS51819">
    <property type="entry name" value="VOC"/>
    <property type="match status" value="1"/>
</dbReference>
<dbReference type="PANTHER" id="PTHR35006:SF1">
    <property type="entry name" value="BLL2941 PROTEIN"/>
    <property type="match status" value="1"/>
</dbReference>
<name>A0ABS6SB86_9SPHN</name>